<keyword evidence="1" id="KW-0472">Membrane</keyword>
<dbReference type="RefSeq" id="WP_379819172.1">
    <property type="nucleotide sequence ID" value="NZ_JBHUMD010000001.1"/>
</dbReference>
<keyword evidence="3" id="KW-1185">Reference proteome</keyword>
<evidence type="ECO:0000313" key="2">
    <source>
        <dbReference type="EMBL" id="MFD2600461.1"/>
    </source>
</evidence>
<keyword evidence="1" id="KW-1133">Transmembrane helix</keyword>
<comment type="caution">
    <text evidence="2">The sequence shown here is derived from an EMBL/GenBank/DDBJ whole genome shotgun (WGS) entry which is preliminary data.</text>
</comment>
<sequence>MTIDIARSIKHKRILYKWGWESILDAVLDGGFWLLFPVFTIVEIFIQGINDVPLLVWIVDLYILSGLYLRGKLICIEGGALPENREAVVESLKSWYPNIKIIDEGKNIIEVHTSTGMFTGGHKLVILFDENSAYVNKVKLMRHDIRSPFHAPFHYISLFRLKKEMTTATSSS</sequence>
<reference evidence="3" key="1">
    <citation type="journal article" date="2019" name="Int. J. Syst. Evol. Microbiol.">
        <title>The Global Catalogue of Microorganisms (GCM) 10K type strain sequencing project: providing services to taxonomists for standard genome sequencing and annotation.</title>
        <authorList>
            <consortium name="The Broad Institute Genomics Platform"/>
            <consortium name="The Broad Institute Genome Sequencing Center for Infectious Disease"/>
            <person name="Wu L."/>
            <person name="Ma J."/>
        </authorList>
    </citation>
    <scope>NUCLEOTIDE SEQUENCE [LARGE SCALE GENOMIC DNA]</scope>
    <source>
        <strain evidence="3">KCTC 42107</strain>
    </source>
</reference>
<proteinExistence type="predicted"/>
<protein>
    <submittedName>
        <fullName evidence="2">Uncharacterized protein</fullName>
    </submittedName>
</protein>
<dbReference type="Proteomes" id="UP001597480">
    <property type="component" value="Unassembled WGS sequence"/>
</dbReference>
<feature type="transmembrane region" description="Helical" evidence="1">
    <location>
        <begin position="52"/>
        <end position="69"/>
    </location>
</feature>
<keyword evidence="1" id="KW-0812">Transmembrane</keyword>
<evidence type="ECO:0000313" key="3">
    <source>
        <dbReference type="Proteomes" id="UP001597480"/>
    </source>
</evidence>
<accession>A0ABW5NP53</accession>
<dbReference type="EMBL" id="JBHUMD010000001">
    <property type="protein sequence ID" value="MFD2600461.1"/>
    <property type="molecule type" value="Genomic_DNA"/>
</dbReference>
<gene>
    <name evidence="2" type="ORF">ACFSR3_00205</name>
</gene>
<name>A0ABW5NP53_9FLAO</name>
<evidence type="ECO:0000256" key="1">
    <source>
        <dbReference type="SAM" id="Phobius"/>
    </source>
</evidence>
<feature type="transmembrane region" description="Helical" evidence="1">
    <location>
        <begin position="23"/>
        <end position="46"/>
    </location>
</feature>
<organism evidence="2 3">
    <name type="scientific">Flavobacterium suzhouense</name>
    <dbReference type="NCBI Taxonomy" id="1529638"/>
    <lineage>
        <taxon>Bacteria</taxon>
        <taxon>Pseudomonadati</taxon>
        <taxon>Bacteroidota</taxon>
        <taxon>Flavobacteriia</taxon>
        <taxon>Flavobacteriales</taxon>
        <taxon>Flavobacteriaceae</taxon>
        <taxon>Flavobacterium</taxon>
    </lineage>
</organism>